<dbReference type="OrthoDB" id="2691235at2759"/>
<dbReference type="HOGENOM" id="CLU_1129644_0_0_1"/>
<proteinExistence type="predicted"/>
<dbReference type="Proteomes" id="UP000053989">
    <property type="component" value="Unassembled WGS sequence"/>
</dbReference>
<dbReference type="EMBL" id="KN822115">
    <property type="protein sequence ID" value="KIM56508.1"/>
    <property type="molecule type" value="Genomic_DNA"/>
</dbReference>
<protein>
    <submittedName>
        <fullName evidence="1">Uncharacterized protein</fullName>
    </submittedName>
</protein>
<keyword evidence="2" id="KW-1185">Reference proteome</keyword>
<evidence type="ECO:0000313" key="2">
    <source>
        <dbReference type="Proteomes" id="UP000053989"/>
    </source>
</evidence>
<dbReference type="AlphaFoldDB" id="A0A0C2Z3L3"/>
<reference evidence="1 2" key="1">
    <citation type="submission" date="2014-04" db="EMBL/GenBank/DDBJ databases">
        <authorList>
            <consortium name="DOE Joint Genome Institute"/>
            <person name="Kuo A."/>
            <person name="Kohler A."/>
            <person name="Nagy L.G."/>
            <person name="Floudas D."/>
            <person name="Copeland A."/>
            <person name="Barry K.W."/>
            <person name="Cichocki N."/>
            <person name="Veneault-Fourrey C."/>
            <person name="LaButti K."/>
            <person name="Lindquist E.A."/>
            <person name="Lipzen A."/>
            <person name="Lundell T."/>
            <person name="Morin E."/>
            <person name="Murat C."/>
            <person name="Sun H."/>
            <person name="Tunlid A."/>
            <person name="Henrissat B."/>
            <person name="Grigoriev I.V."/>
            <person name="Hibbett D.S."/>
            <person name="Martin F."/>
            <person name="Nordberg H.P."/>
            <person name="Cantor M.N."/>
            <person name="Hua S.X."/>
        </authorList>
    </citation>
    <scope>NUCLEOTIDE SEQUENCE [LARGE SCALE GENOMIC DNA]</scope>
    <source>
        <strain evidence="1 2">Foug A</strain>
    </source>
</reference>
<evidence type="ECO:0000313" key="1">
    <source>
        <dbReference type="EMBL" id="KIM56508.1"/>
    </source>
</evidence>
<sequence>MSQLVILPSKHAKHRMPRPLDKLYYLDLALPKDDDAELHDYLNIQFHAIFEFHPGVKVLLHENGHKDLLIKSPTITLVGATSHPISPEVQEVIGAFSDVLLKCTLPGVRHQRFSRCWDRINYPPDESEFGLPASSPSLAGNHPEEEQEFPHKISKLMDHTFEIFCLPQGVLRELEWCVHQKPGFERDCWEDVLHFNYVPDDLRPHILQRINELERYIFHTDANILYGNMGAFGAPSAVESVQSEQAVGNIPID</sequence>
<organism evidence="1 2">
    <name type="scientific">Scleroderma citrinum Foug A</name>
    <dbReference type="NCBI Taxonomy" id="1036808"/>
    <lineage>
        <taxon>Eukaryota</taxon>
        <taxon>Fungi</taxon>
        <taxon>Dikarya</taxon>
        <taxon>Basidiomycota</taxon>
        <taxon>Agaricomycotina</taxon>
        <taxon>Agaricomycetes</taxon>
        <taxon>Agaricomycetidae</taxon>
        <taxon>Boletales</taxon>
        <taxon>Sclerodermatineae</taxon>
        <taxon>Sclerodermataceae</taxon>
        <taxon>Scleroderma</taxon>
    </lineage>
</organism>
<accession>A0A0C2Z3L3</accession>
<gene>
    <name evidence="1" type="ORF">SCLCIDRAFT_29548</name>
</gene>
<name>A0A0C2Z3L3_9AGAM</name>
<reference evidence="2" key="2">
    <citation type="submission" date="2015-01" db="EMBL/GenBank/DDBJ databases">
        <title>Evolutionary Origins and Diversification of the Mycorrhizal Mutualists.</title>
        <authorList>
            <consortium name="DOE Joint Genome Institute"/>
            <consortium name="Mycorrhizal Genomics Consortium"/>
            <person name="Kohler A."/>
            <person name="Kuo A."/>
            <person name="Nagy L.G."/>
            <person name="Floudas D."/>
            <person name="Copeland A."/>
            <person name="Barry K.W."/>
            <person name="Cichocki N."/>
            <person name="Veneault-Fourrey C."/>
            <person name="LaButti K."/>
            <person name="Lindquist E.A."/>
            <person name="Lipzen A."/>
            <person name="Lundell T."/>
            <person name="Morin E."/>
            <person name="Murat C."/>
            <person name="Riley R."/>
            <person name="Ohm R."/>
            <person name="Sun H."/>
            <person name="Tunlid A."/>
            <person name="Henrissat B."/>
            <person name="Grigoriev I.V."/>
            <person name="Hibbett D.S."/>
            <person name="Martin F."/>
        </authorList>
    </citation>
    <scope>NUCLEOTIDE SEQUENCE [LARGE SCALE GENOMIC DNA]</scope>
    <source>
        <strain evidence="2">Foug A</strain>
    </source>
</reference>
<dbReference type="InParanoid" id="A0A0C2Z3L3"/>